<feature type="domain" description="TAFII28-like protein" evidence="8">
    <location>
        <begin position="232"/>
        <end position="317"/>
    </location>
</feature>
<feature type="compositionally biased region" description="Low complexity" evidence="7">
    <location>
        <begin position="86"/>
        <end position="98"/>
    </location>
</feature>
<dbReference type="GO" id="GO:0005669">
    <property type="term" value="C:transcription factor TFIID complex"/>
    <property type="evidence" value="ECO:0007669"/>
    <property type="project" value="InterPro"/>
</dbReference>
<dbReference type="AlphaFoldDB" id="A0A1W0XDB6"/>
<evidence type="ECO:0000313" key="9">
    <source>
        <dbReference type="EMBL" id="OQV25430.1"/>
    </source>
</evidence>
<dbReference type="GO" id="GO:0016251">
    <property type="term" value="F:RNA polymerase II general transcription initiation factor activity"/>
    <property type="evidence" value="ECO:0007669"/>
    <property type="project" value="TreeGrafter"/>
</dbReference>
<feature type="compositionally biased region" description="Low complexity" evidence="7">
    <location>
        <begin position="150"/>
        <end position="163"/>
    </location>
</feature>
<comment type="similarity">
    <text evidence="2">Belongs to the TAF11 family.</text>
</comment>
<dbReference type="FunFam" id="1.10.20.10:FF:000061">
    <property type="entry name" value="TFIID subunit"/>
    <property type="match status" value="1"/>
</dbReference>
<dbReference type="PANTHER" id="PTHR13218:SF8">
    <property type="entry name" value="TRANSCRIPTION INITIATION FACTOR TFIID SUBUNIT 11"/>
    <property type="match status" value="1"/>
</dbReference>
<feature type="region of interest" description="Disordered" evidence="7">
    <location>
        <begin position="299"/>
        <end position="338"/>
    </location>
</feature>
<comment type="caution">
    <text evidence="9">The sequence shown here is derived from an EMBL/GenBank/DDBJ whole genome shotgun (WGS) entry which is preliminary data.</text>
</comment>
<evidence type="ECO:0000313" key="10">
    <source>
        <dbReference type="Proteomes" id="UP000192578"/>
    </source>
</evidence>
<feature type="compositionally biased region" description="Basic and acidic residues" evidence="7">
    <location>
        <begin position="175"/>
        <end position="191"/>
    </location>
</feature>
<evidence type="ECO:0000256" key="6">
    <source>
        <dbReference type="ARBA" id="ARBA00072882"/>
    </source>
</evidence>
<keyword evidence="4" id="KW-0804">Transcription</keyword>
<dbReference type="SUPFAM" id="SSF47113">
    <property type="entry name" value="Histone-fold"/>
    <property type="match status" value="1"/>
</dbReference>
<dbReference type="GO" id="GO:0051123">
    <property type="term" value="P:RNA polymerase II preinitiation complex assembly"/>
    <property type="evidence" value="ECO:0007669"/>
    <property type="project" value="InterPro"/>
</dbReference>
<feature type="region of interest" description="Disordered" evidence="7">
    <location>
        <begin position="86"/>
        <end position="193"/>
    </location>
</feature>
<dbReference type="CDD" id="cd08048">
    <property type="entry name" value="HFD_TAF11"/>
    <property type="match status" value="1"/>
</dbReference>
<dbReference type="InterPro" id="IPR009072">
    <property type="entry name" value="Histone-fold"/>
</dbReference>
<dbReference type="Proteomes" id="UP000192578">
    <property type="component" value="Unassembled WGS sequence"/>
</dbReference>
<organism evidence="9 10">
    <name type="scientific">Hypsibius exemplaris</name>
    <name type="common">Freshwater tardigrade</name>
    <dbReference type="NCBI Taxonomy" id="2072580"/>
    <lineage>
        <taxon>Eukaryota</taxon>
        <taxon>Metazoa</taxon>
        <taxon>Ecdysozoa</taxon>
        <taxon>Tardigrada</taxon>
        <taxon>Eutardigrada</taxon>
        <taxon>Parachela</taxon>
        <taxon>Hypsibioidea</taxon>
        <taxon>Hypsibiidae</taxon>
        <taxon>Hypsibius</taxon>
    </lineage>
</organism>
<dbReference type="Pfam" id="PF04719">
    <property type="entry name" value="TAFII28"/>
    <property type="match status" value="1"/>
</dbReference>
<dbReference type="Gene3D" id="1.10.20.10">
    <property type="entry name" value="Histone, subunit A"/>
    <property type="match status" value="1"/>
</dbReference>
<dbReference type="InterPro" id="IPR006809">
    <property type="entry name" value="TAFII28_dom"/>
</dbReference>
<dbReference type="PANTHER" id="PTHR13218">
    <property type="entry name" value="TRANSCRIPTION INITIATION FACTOR TFIID SUBUNIT 11-RELATED"/>
    <property type="match status" value="1"/>
</dbReference>
<sequence length="338" mass="36453">MDEGMEALLDFEEFTTAEEEKPATSSARIPDTETTLTTATIVASPATIVASPATVGASPATVIASPATIGASPATVVASPATIVASTSAAAVDTPASPEAVRSPKPALDAKNSQDTVEVKIEPDVETSTSSAPVKKKRKIEKQADLSKVSGSESPSTKGSSEELPTPKKVRKLKPVREDGPSTSRDISHNADEEELDELLDDSDDFEGDFLDLVPMKEEDPEDVAERQKLQLLVSNLTEEQLNHYEVYRRTSLPKASVRRIVQTVSGCTVSQNVVIAMAGIAKMHVGELVESAKDVQEEWGEAGPIQPKHLREAERRRRNRTAAPTKYRRKTQTQPYP</sequence>
<feature type="compositionally biased region" description="Basic residues" evidence="7">
    <location>
        <begin position="317"/>
        <end position="332"/>
    </location>
</feature>
<name>A0A1W0XDB6_HYPEX</name>
<gene>
    <name evidence="9" type="ORF">BV898_01106</name>
</gene>
<reference evidence="10" key="1">
    <citation type="submission" date="2017-01" db="EMBL/GenBank/DDBJ databases">
        <title>Comparative genomics of anhydrobiosis in the tardigrade Hypsibius dujardini.</title>
        <authorList>
            <person name="Yoshida Y."/>
            <person name="Koutsovoulos G."/>
            <person name="Laetsch D."/>
            <person name="Stevens L."/>
            <person name="Kumar S."/>
            <person name="Horikawa D."/>
            <person name="Ishino K."/>
            <person name="Komine S."/>
            <person name="Tomita M."/>
            <person name="Blaxter M."/>
            <person name="Arakawa K."/>
        </authorList>
    </citation>
    <scope>NUCLEOTIDE SEQUENCE [LARGE SCALE GENOMIC DNA]</scope>
    <source>
        <strain evidence="10">Z151</strain>
    </source>
</reference>
<keyword evidence="3" id="KW-0805">Transcription regulation</keyword>
<keyword evidence="5" id="KW-0539">Nucleus</keyword>
<evidence type="ECO:0000256" key="3">
    <source>
        <dbReference type="ARBA" id="ARBA00023015"/>
    </source>
</evidence>
<keyword evidence="10" id="KW-1185">Reference proteome</keyword>
<dbReference type="OrthoDB" id="28335at2759"/>
<evidence type="ECO:0000256" key="4">
    <source>
        <dbReference type="ARBA" id="ARBA00023163"/>
    </source>
</evidence>
<evidence type="ECO:0000256" key="2">
    <source>
        <dbReference type="ARBA" id="ARBA00009788"/>
    </source>
</evidence>
<dbReference type="InterPro" id="IPR045127">
    <property type="entry name" value="TAF11-like"/>
</dbReference>
<dbReference type="EMBL" id="MTYJ01000003">
    <property type="protein sequence ID" value="OQV25430.1"/>
    <property type="molecule type" value="Genomic_DNA"/>
</dbReference>
<evidence type="ECO:0000256" key="7">
    <source>
        <dbReference type="SAM" id="MobiDB-lite"/>
    </source>
</evidence>
<evidence type="ECO:0000256" key="5">
    <source>
        <dbReference type="ARBA" id="ARBA00023242"/>
    </source>
</evidence>
<protein>
    <recommendedName>
        <fullName evidence="6">Transcription initiation factor TFIID subunit 11</fullName>
    </recommendedName>
</protein>
<evidence type="ECO:0000259" key="8">
    <source>
        <dbReference type="Pfam" id="PF04719"/>
    </source>
</evidence>
<evidence type="ECO:0000256" key="1">
    <source>
        <dbReference type="ARBA" id="ARBA00004123"/>
    </source>
</evidence>
<accession>A0A1W0XDB6</accession>
<proteinExistence type="inferred from homology"/>
<dbReference type="GO" id="GO:0046982">
    <property type="term" value="F:protein heterodimerization activity"/>
    <property type="evidence" value="ECO:0007669"/>
    <property type="project" value="InterPro"/>
</dbReference>
<comment type="subcellular location">
    <subcellularLocation>
        <location evidence="1">Nucleus</location>
    </subcellularLocation>
</comment>